<feature type="domain" description="Xylose isomerase-like TIM barrel" evidence="1">
    <location>
        <begin position="22"/>
        <end position="264"/>
    </location>
</feature>
<dbReference type="RefSeq" id="WP_186950583.1">
    <property type="nucleotide sequence ID" value="NZ_JACOPL010000060.1"/>
</dbReference>
<keyword evidence="2" id="KW-0413">Isomerase</keyword>
<protein>
    <submittedName>
        <fullName evidence="2">Sugar phosphate isomerase/epimerase</fullName>
    </submittedName>
</protein>
<accession>A0A923LWY3</accession>
<dbReference type="AlphaFoldDB" id="A0A923LWY3"/>
<dbReference type="GO" id="GO:0016853">
    <property type="term" value="F:isomerase activity"/>
    <property type="evidence" value="ECO:0007669"/>
    <property type="project" value="UniProtKB-KW"/>
</dbReference>
<name>A0A923LWY3_9FIRM</name>
<dbReference type="EMBL" id="JACOPL010000060">
    <property type="protein sequence ID" value="MBC5726896.1"/>
    <property type="molecule type" value="Genomic_DNA"/>
</dbReference>
<dbReference type="InterPro" id="IPR013022">
    <property type="entry name" value="Xyl_isomerase-like_TIM-brl"/>
</dbReference>
<evidence type="ECO:0000313" key="3">
    <source>
        <dbReference type="Proteomes" id="UP000606499"/>
    </source>
</evidence>
<organism evidence="2 3">
    <name type="scientific">Agathobaculum faecis</name>
    <dbReference type="NCBI Taxonomy" id="2763013"/>
    <lineage>
        <taxon>Bacteria</taxon>
        <taxon>Bacillati</taxon>
        <taxon>Bacillota</taxon>
        <taxon>Clostridia</taxon>
        <taxon>Eubacteriales</taxon>
        <taxon>Butyricicoccaceae</taxon>
        <taxon>Agathobaculum</taxon>
    </lineage>
</organism>
<gene>
    <name evidence="2" type="ORF">H8S45_15775</name>
</gene>
<comment type="caution">
    <text evidence="2">The sequence shown here is derived from an EMBL/GenBank/DDBJ whole genome shotgun (WGS) entry which is preliminary data.</text>
</comment>
<dbReference type="InterPro" id="IPR050312">
    <property type="entry name" value="IolE/XylAMocC-like"/>
</dbReference>
<dbReference type="PANTHER" id="PTHR12110:SF41">
    <property type="entry name" value="INOSOSE DEHYDRATASE"/>
    <property type="match status" value="1"/>
</dbReference>
<keyword evidence="3" id="KW-1185">Reference proteome</keyword>
<proteinExistence type="predicted"/>
<sequence length="270" mass="30192">VLPVSLYEKIVSGEITLHDWMKNAKRLGLDAADISTVMLKEHTPVYLNRVNRLIDEIGIPIAMASAYPDFTHPDALQRERELEYLRRDIAMCSELRLQYVRVLAGQAHLETSREEGIRWAVEMLRRAAVTAAKFGVTLVYENHFKPTVWEYADFSFPIDIFLEIALKIKGSGVKLNFDTGNVTALGLDPIPILKKIYPDVATVHISDMAELGKFAPVVIGTGVTPNKEILAYLKQQGFNGLVCIEEASGTGYDGIRKAVEFVRSAWEEAL</sequence>
<dbReference type="InterPro" id="IPR036237">
    <property type="entry name" value="Xyl_isomerase-like_sf"/>
</dbReference>
<dbReference type="Gene3D" id="3.20.20.150">
    <property type="entry name" value="Divalent-metal-dependent TIM barrel enzymes"/>
    <property type="match status" value="1"/>
</dbReference>
<dbReference type="SUPFAM" id="SSF51658">
    <property type="entry name" value="Xylose isomerase-like"/>
    <property type="match status" value="1"/>
</dbReference>
<dbReference type="Pfam" id="PF01261">
    <property type="entry name" value="AP_endonuc_2"/>
    <property type="match status" value="1"/>
</dbReference>
<dbReference type="Proteomes" id="UP000606499">
    <property type="component" value="Unassembled WGS sequence"/>
</dbReference>
<feature type="non-terminal residue" evidence="2">
    <location>
        <position position="1"/>
    </location>
</feature>
<reference evidence="2" key="1">
    <citation type="submission" date="2020-08" db="EMBL/GenBank/DDBJ databases">
        <title>Genome public.</title>
        <authorList>
            <person name="Liu C."/>
            <person name="Sun Q."/>
        </authorList>
    </citation>
    <scope>NUCLEOTIDE SEQUENCE</scope>
    <source>
        <strain evidence="2">NSJ-28</strain>
    </source>
</reference>
<dbReference type="PANTHER" id="PTHR12110">
    <property type="entry name" value="HYDROXYPYRUVATE ISOMERASE"/>
    <property type="match status" value="1"/>
</dbReference>
<evidence type="ECO:0000259" key="1">
    <source>
        <dbReference type="Pfam" id="PF01261"/>
    </source>
</evidence>
<evidence type="ECO:0000313" key="2">
    <source>
        <dbReference type="EMBL" id="MBC5726896.1"/>
    </source>
</evidence>